<feature type="region of interest" description="Disordered" evidence="1">
    <location>
        <begin position="76"/>
        <end position="98"/>
    </location>
</feature>
<dbReference type="AlphaFoldDB" id="A0AAF0PE21"/>
<dbReference type="GeneID" id="84216413"/>
<organism evidence="2 4">
    <name type="scientific">Natrinema thermotolerans</name>
    <dbReference type="NCBI Taxonomy" id="121872"/>
    <lineage>
        <taxon>Archaea</taxon>
        <taxon>Methanobacteriati</taxon>
        <taxon>Methanobacteriota</taxon>
        <taxon>Stenosarchaea group</taxon>
        <taxon>Halobacteria</taxon>
        <taxon>Halobacteriales</taxon>
        <taxon>Natrialbaceae</taxon>
        <taxon>Natrinema</taxon>
    </lineage>
</organism>
<evidence type="ECO:0000313" key="4">
    <source>
        <dbReference type="Proteomes" id="UP001224926"/>
    </source>
</evidence>
<reference evidence="2 4" key="1">
    <citation type="submission" date="2022-07" db="EMBL/GenBank/DDBJ databases">
        <title>Two temperate virus in Haloterrigena jeotgali A29.</title>
        <authorList>
            <person name="Deng X."/>
        </authorList>
    </citation>
    <scope>NUCLEOTIDE SEQUENCE [LARGE SCALE GENOMIC DNA]</scope>
    <source>
        <strain evidence="2 4">A29</strain>
    </source>
</reference>
<proteinExistence type="predicted"/>
<evidence type="ECO:0000313" key="3">
    <source>
        <dbReference type="EMBL" id="WMT08411.1"/>
    </source>
</evidence>
<keyword evidence="4" id="KW-1185">Reference proteome</keyword>
<dbReference type="Proteomes" id="UP001224926">
    <property type="component" value="Chromosome"/>
</dbReference>
<name>A0AAF0PE21_9EURY</name>
<evidence type="ECO:0000313" key="2">
    <source>
        <dbReference type="EMBL" id="WMT07779.1"/>
    </source>
</evidence>
<dbReference type="GeneID" id="39864883"/>
<evidence type="ECO:0000256" key="1">
    <source>
        <dbReference type="SAM" id="MobiDB-lite"/>
    </source>
</evidence>
<dbReference type="EMBL" id="CP101873">
    <property type="protein sequence ID" value="WMT08411.1"/>
    <property type="molecule type" value="Genomic_DNA"/>
</dbReference>
<accession>A0AAF0PE21</accession>
<protein>
    <submittedName>
        <fullName evidence="2">Uncharacterized protein</fullName>
    </submittedName>
</protein>
<dbReference type="RefSeq" id="WP_049964193.1">
    <property type="nucleotide sequence ID" value="NZ_CP101873.1"/>
</dbReference>
<feature type="region of interest" description="Disordered" evidence="1">
    <location>
        <begin position="250"/>
        <end position="275"/>
    </location>
</feature>
<dbReference type="EMBL" id="CP101873">
    <property type="protein sequence ID" value="WMT07779.1"/>
    <property type="molecule type" value="Genomic_DNA"/>
</dbReference>
<feature type="region of interest" description="Disordered" evidence="1">
    <location>
        <begin position="1"/>
        <end position="22"/>
    </location>
</feature>
<sequence>MSRRTKYRKEVSTGGIHPGENDHYAIGVRPPMNGNDVYCLIQFDGGTWGEGGRSVESRDEAIEYIHDRFEGLEQKATDDKRRGSINHYPEPPKPANTRYIVHPDYEDEIGPREVWGDATLATFGAEPTSKYADKPWYQTRDAYHEWLEPVREADGDLVYRIYARDITEMAYWWYVAVDGELHMVRYRPDSGRRKIVTSTWTSATRRAGGIGITNAPPADCRLLDVDETPFSAGLEDDAIEEWLERHAPDALSKSVANQVDDDAEMPSRRARGETA</sequence>
<gene>
    <name evidence="3" type="ORF">NP511_01980</name>
    <name evidence="2" type="ORF">NP511_20695</name>
</gene>
<feature type="compositionally biased region" description="Basic and acidic residues" evidence="1">
    <location>
        <begin position="265"/>
        <end position="275"/>
    </location>
</feature>